<accession>A0AA37C340</accession>
<proteinExistence type="predicted"/>
<sequence length="231" mass="24556">MPTLCRTRECVPPGMWTKRPNGEVVGVYRPLHTSDPGPVPADGSPRPELANALAGARRRAQRDGDGQADTAHLLHALLEHDPASREAVDACEQGGEQLVKLLGLLVQRNIGYGLKWHGSVEDSGAVPMARSDGWSPAAAEALEAARKRADGRGDRPAGPDLLAGLVADPECRAVEVMERAGVDRELLRRRLGTDPGPPLEDPVPRVGEQAGPIDVSALRRELGAPKDRPGS</sequence>
<dbReference type="AlphaFoldDB" id="A0AA37C340"/>
<evidence type="ECO:0008006" key="4">
    <source>
        <dbReference type="Google" id="ProtNLM"/>
    </source>
</evidence>
<dbReference type="EMBL" id="BNDZ01000005">
    <property type="protein sequence ID" value="GHI49643.1"/>
    <property type="molecule type" value="Genomic_DNA"/>
</dbReference>
<reference evidence="2" key="1">
    <citation type="submission" date="2022-09" db="EMBL/GenBank/DDBJ databases">
        <title>Whole genome shotgun sequence of Streptomyces albidoflavus NBRC 12854.</title>
        <authorList>
            <person name="Komaki H."/>
            <person name="Tamura T."/>
        </authorList>
    </citation>
    <scope>NUCLEOTIDE SEQUENCE</scope>
    <source>
        <strain evidence="2">NBRC 12854</strain>
    </source>
</reference>
<evidence type="ECO:0000313" key="2">
    <source>
        <dbReference type="EMBL" id="GHI49643.1"/>
    </source>
</evidence>
<evidence type="ECO:0000256" key="1">
    <source>
        <dbReference type="SAM" id="MobiDB-lite"/>
    </source>
</evidence>
<protein>
    <recommendedName>
        <fullName evidence="4">Peptidase</fullName>
    </recommendedName>
</protein>
<dbReference type="Proteomes" id="UP001051844">
    <property type="component" value="Unassembled WGS sequence"/>
</dbReference>
<dbReference type="Gene3D" id="1.10.1780.10">
    <property type="entry name" value="Clp, N-terminal domain"/>
    <property type="match status" value="1"/>
</dbReference>
<organism evidence="2 3">
    <name type="scientific">Streptomyces albidoflavus</name>
    <dbReference type="NCBI Taxonomy" id="1886"/>
    <lineage>
        <taxon>Bacteria</taxon>
        <taxon>Bacillati</taxon>
        <taxon>Actinomycetota</taxon>
        <taxon>Actinomycetes</taxon>
        <taxon>Kitasatosporales</taxon>
        <taxon>Streptomycetaceae</taxon>
        <taxon>Streptomyces</taxon>
        <taxon>Streptomyces albidoflavus group</taxon>
    </lineage>
</organism>
<evidence type="ECO:0000313" key="3">
    <source>
        <dbReference type="Proteomes" id="UP001051844"/>
    </source>
</evidence>
<gene>
    <name evidence="2" type="ORF">ScoT_58170</name>
</gene>
<feature type="region of interest" description="Disordered" evidence="1">
    <location>
        <begin position="187"/>
        <end position="231"/>
    </location>
</feature>
<feature type="compositionally biased region" description="Basic and acidic residues" evidence="1">
    <location>
        <begin position="217"/>
        <end position="231"/>
    </location>
</feature>
<comment type="caution">
    <text evidence="2">The sequence shown here is derived from an EMBL/GenBank/DDBJ whole genome shotgun (WGS) entry which is preliminary data.</text>
</comment>
<dbReference type="InterPro" id="IPR036628">
    <property type="entry name" value="Clp_N_dom_sf"/>
</dbReference>
<name>A0AA37C340_9ACTN</name>